<reference evidence="1 2" key="2">
    <citation type="journal article" date="2022" name="Mol. Ecol. Resour.">
        <title>The genomes of chicory, endive, great burdock and yacon provide insights into Asteraceae paleo-polyploidization history and plant inulin production.</title>
        <authorList>
            <person name="Fan W."/>
            <person name="Wang S."/>
            <person name="Wang H."/>
            <person name="Wang A."/>
            <person name="Jiang F."/>
            <person name="Liu H."/>
            <person name="Zhao H."/>
            <person name="Xu D."/>
            <person name="Zhang Y."/>
        </authorList>
    </citation>
    <scope>NUCLEOTIDE SEQUENCE [LARGE SCALE GENOMIC DNA]</scope>
    <source>
        <strain evidence="2">cv. Punajuju</strain>
        <tissue evidence="1">Leaves</tissue>
    </source>
</reference>
<comment type="caution">
    <text evidence="1">The sequence shown here is derived from an EMBL/GenBank/DDBJ whole genome shotgun (WGS) entry which is preliminary data.</text>
</comment>
<reference evidence="2" key="1">
    <citation type="journal article" date="2022" name="Mol. Ecol. Resour.">
        <title>The genomes of chicory, endive, great burdock and yacon provide insights into Asteraceae palaeo-polyploidization history and plant inulin production.</title>
        <authorList>
            <person name="Fan W."/>
            <person name="Wang S."/>
            <person name="Wang H."/>
            <person name="Wang A."/>
            <person name="Jiang F."/>
            <person name="Liu H."/>
            <person name="Zhao H."/>
            <person name="Xu D."/>
            <person name="Zhang Y."/>
        </authorList>
    </citation>
    <scope>NUCLEOTIDE SEQUENCE [LARGE SCALE GENOMIC DNA]</scope>
    <source>
        <strain evidence="2">cv. Punajuju</strain>
    </source>
</reference>
<evidence type="ECO:0000313" key="2">
    <source>
        <dbReference type="Proteomes" id="UP001055811"/>
    </source>
</evidence>
<sequence length="123" mass="13837">MPAGKSWAHVPLYWHILCESSLVCRYSGIASETTFLIRFRLVMRFGRTLQDPGLLMFCGSHTSFEVLELFKDSIQSLIMISEVIFVISTDKYYLESSVDSKSADSKILSFGYLGDSFLATCAL</sequence>
<keyword evidence="2" id="KW-1185">Reference proteome</keyword>
<protein>
    <submittedName>
        <fullName evidence="1">Uncharacterized protein</fullName>
    </submittedName>
</protein>
<evidence type="ECO:0000313" key="1">
    <source>
        <dbReference type="EMBL" id="KAI3767350.1"/>
    </source>
</evidence>
<accession>A0ACB9F8U0</accession>
<gene>
    <name evidence="1" type="ORF">L2E82_17445</name>
</gene>
<proteinExistence type="predicted"/>
<dbReference type="EMBL" id="CM042011">
    <property type="protein sequence ID" value="KAI3767350.1"/>
    <property type="molecule type" value="Genomic_DNA"/>
</dbReference>
<dbReference type="Proteomes" id="UP001055811">
    <property type="component" value="Linkage Group LG03"/>
</dbReference>
<organism evidence="1 2">
    <name type="scientific">Cichorium intybus</name>
    <name type="common">Chicory</name>
    <dbReference type="NCBI Taxonomy" id="13427"/>
    <lineage>
        <taxon>Eukaryota</taxon>
        <taxon>Viridiplantae</taxon>
        <taxon>Streptophyta</taxon>
        <taxon>Embryophyta</taxon>
        <taxon>Tracheophyta</taxon>
        <taxon>Spermatophyta</taxon>
        <taxon>Magnoliopsida</taxon>
        <taxon>eudicotyledons</taxon>
        <taxon>Gunneridae</taxon>
        <taxon>Pentapetalae</taxon>
        <taxon>asterids</taxon>
        <taxon>campanulids</taxon>
        <taxon>Asterales</taxon>
        <taxon>Asteraceae</taxon>
        <taxon>Cichorioideae</taxon>
        <taxon>Cichorieae</taxon>
        <taxon>Cichoriinae</taxon>
        <taxon>Cichorium</taxon>
    </lineage>
</organism>
<name>A0ACB9F8U0_CICIN</name>